<gene>
    <name evidence="1" type="ORF">K7B10_36240</name>
</gene>
<proteinExistence type="predicted"/>
<protein>
    <recommendedName>
        <fullName evidence="3">Antibiotic biosynthesis monooxygenase</fullName>
    </recommendedName>
</protein>
<sequence>MKFAQIIDFETERIDEVRELLGAYEERVRSAGRTGAPASRTLLKDRANPNRYLAVVQFESHEAAMANSDAPETSELARQLSALMTRQTLYTDCDIVDHQSLS</sequence>
<accession>A0ABS8EGE3</accession>
<comment type="caution">
    <text evidence="1">The sequence shown here is derived from an EMBL/GenBank/DDBJ whole genome shotgun (WGS) entry which is preliminary data.</text>
</comment>
<dbReference type="EMBL" id="JAINUL010000001">
    <property type="protein sequence ID" value="MCC0100141.1"/>
    <property type="molecule type" value="Genomic_DNA"/>
</dbReference>
<organism evidence="1 2">
    <name type="scientific">Streptomyces flavotricini</name>
    <dbReference type="NCBI Taxonomy" id="66888"/>
    <lineage>
        <taxon>Bacteria</taxon>
        <taxon>Bacillati</taxon>
        <taxon>Actinomycetota</taxon>
        <taxon>Actinomycetes</taxon>
        <taxon>Kitasatosporales</taxon>
        <taxon>Streptomycetaceae</taxon>
        <taxon>Streptomyces</taxon>
    </lineage>
</organism>
<name>A0ABS8EGE3_9ACTN</name>
<evidence type="ECO:0008006" key="3">
    <source>
        <dbReference type="Google" id="ProtNLM"/>
    </source>
</evidence>
<keyword evidence="2" id="KW-1185">Reference proteome</keyword>
<evidence type="ECO:0000313" key="2">
    <source>
        <dbReference type="Proteomes" id="UP001520654"/>
    </source>
</evidence>
<dbReference type="Proteomes" id="UP001520654">
    <property type="component" value="Unassembled WGS sequence"/>
</dbReference>
<reference evidence="1 2" key="1">
    <citation type="submission" date="2021-08" db="EMBL/GenBank/DDBJ databases">
        <title>Genomic Architecture of Streptomyces flavotricini NGL1 and Streptomyces erythrochromogenes HMS4 With Differential Plant Beneficial attributes and laccase production capabilities.</title>
        <authorList>
            <person name="Salwan R."/>
            <person name="Kaur R."/>
            <person name="Sharma V."/>
        </authorList>
    </citation>
    <scope>NUCLEOTIDE SEQUENCE [LARGE SCALE GENOMIC DNA]</scope>
    <source>
        <strain evidence="1 2">NGL1</strain>
    </source>
</reference>
<dbReference type="Gene3D" id="3.30.70.100">
    <property type="match status" value="1"/>
</dbReference>
<dbReference type="RefSeq" id="WP_229343414.1">
    <property type="nucleotide sequence ID" value="NZ_JAINUL010000001.1"/>
</dbReference>
<evidence type="ECO:0000313" key="1">
    <source>
        <dbReference type="EMBL" id="MCC0100141.1"/>
    </source>
</evidence>